<evidence type="ECO:0000256" key="1">
    <source>
        <dbReference type="SAM" id="MobiDB-lite"/>
    </source>
</evidence>
<feature type="non-terminal residue" evidence="2">
    <location>
        <position position="185"/>
    </location>
</feature>
<proteinExistence type="predicted"/>
<keyword evidence="3" id="KW-1185">Reference proteome</keyword>
<gene>
    <name evidence="2" type="ORF">G3M48_000216</name>
</gene>
<sequence length="185" mass="20799">MTHQPPAGQFKQQRDTSPGMLVNSQTSMLTGSQIPDAVKGLEGVVDENWHRFRPCKFAQTPEAAAALTEFVANQIVACALVYQQKRKSTGPHWWGALHEDFEHWGIEQWALVNPDLIRNLRDEMEDSRIPIIKKRGWRTHRMVHATVSHPWYPDLSQAAGTLPITRQTSAAPHAEPPESAPVETP</sequence>
<protein>
    <submittedName>
        <fullName evidence="2">Uncharacterized protein</fullName>
    </submittedName>
</protein>
<feature type="region of interest" description="Disordered" evidence="1">
    <location>
        <begin position="1"/>
        <end position="23"/>
    </location>
</feature>
<organism evidence="2 3">
    <name type="scientific">Beauveria asiatica</name>
    <dbReference type="NCBI Taxonomy" id="1069075"/>
    <lineage>
        <taxon>Eukaryota</taxon>
        <taxon>Fungi</taxon>
        <taxon>Dikarya</taxon>
        <taxon>Ascomycota</taxon>
        <taxon>Pezizomycotina</taxon>
        <taxon>Sordariomycetes</taxon>
        <taxon>Hypocreomycetidae</taxon>
        <taxon>Hypocreales</taxon>
        <taxon>Cordycipitaceae</taxon>
        <taxon>Beauveria</taxon>
    </lineage>
</organism>
<evidence type="ECO:0000313" key="3">
    <source>
        <dbReference type="Proteomes" id="UP001397290"/>
    </source>
</evidence>
<comment type="caution">
    <text evidence="2">The sequence shown here is derived from an EMBL/GenBank/DDBJ whole genome shotgun (WGS) entry which is preliminary data.</text>
</comment>
<evidence type="ECO:0000313" key="2">
    <source>
        <dbReference type="EMBL" id="KAK8148176.1"/>
    </source>
</evidence>
<dbReference type="Proteomes" id="UP001397290">
    <property type="component" value="Unassembled WGS sequence"/>
</dbReference>
<reference evidence="2 3" key="1">
    <citation type="submission" date="2020-02" db="EMBL/GenBank/DDBJ databases">
        <title>Comparative genomics of the hypocrealean fungal genus Beauvera.</title>
        <authorList>
            <person name="Showalter D.N."/>
            <person name="Bushley K.E."/>
            <person name="Rehner S.A."/>
        </authorList>
    </citation>
    <scope>NUCLEOTIDE SEQUENCE [LARGE SCALE GENOMIC DNA]</scope>
    <source>
        <strain evidence="2 3">ARSEF4384</strain>
    </source>
</reference>
<name>A0AAW0S1T7_9HYPO</name>
<dbReference type="AlphaFoldDB" id="A0AAW0S1T7"/>
<dbReference type="EMBL" id="JAAHCF010000103">
    <property type="protein sequence ID" value="KAK8148176.1"/>
    <property type="molecule type" value="Genomic_DNA"/>
</dbReference>
<accession>A0AAW0S1T7</accession>